<dbReference type="EMBL" id="CAGKOT010000009">
    <property type="protein sequence ID" value="CAB5354363.1"/>
    <property type="molecule type" value="Genomic_DNA"/>
</dbReference>
<reference evidence="1" key="1">
    <citation type="submission" date="2020-05" db="EMBL/GenBank/DDBJ databases">
        <authorList>
            <person name="Rincon C."/>
            <person name="Sanders R I."/>
            <person name="Robbins C."/>
            <person name="Chaturvedi A."/>
        </authorList>
    </citation>
    <scope>NUCLEOTIDE SEQUENCE</scope>
    <source>
        <strain evidence="1">CHB12</strain>
    </source>
</reference>
<organism evidence="1 2">
    <name type="scientific">Rhizophagus irregularis</name>
    <dbReference type="NCBI Taxonomy" id="588596"/>
    <lineage>
        <taxon>Eukaryota</taxon>
        <taxon>Fungi</taxon>
        <taxon>Fungi incertae sedis</taxon>
        <taxon>Mucoromycota</taxon>
        <taxon>Glomeromycotina</taxon>
        <taxon>Glomeromycetes</taxon>
        <taxon>Glomerales</taxon>
        <taxon>Glomeraceae</taxon>
        <taxon>Rhizophagus</taxon>
    </lineage>
</organism>
<dbReference type="VEuPathDB" id="FungiDB:RhiirFUN_002142"/>
<evidence type="ECO:0000313" key="2">
    <source>
        <dbReference type="Proteomes" id="UP000684084"/>
    </source>
</evidence>
<comment type="caution">
    <text evidence="1">The sequence shown here is derived from an EMBL/GenBank/DDBJ whole genome shotgun (WGS) entry which is preliminary data.</text>
</comment>
<accession>A0A915YZ28</accession>
<protein>
    <submittedName>
        <fullName evidence="1">Uncharacterized protein</fullName>
    </submittedName>
</protein>
<gene>
    <name evidence="1" type="ORF">CHRIB12_LOCUS5859</name>
</gene>
<dbReference type="Proteomes" id="UP000684084">
    <property type="component" value="Unassembled WGS sequence"/>
</dbReference>
<dbReference type="OrthoDB" id="2425859at2759"/>
<name>A0A915YZ28_9GLOM</name>
<dbReference type="AlphaFoldDB" id="A0A915YZ28"/>
<sequence>MNTLENSSKTGVKNLWKEWDEIHQIHTTIFSTDTTIKSDETNSFFKKINIMDLEKRKEVYGVCGECNEPGTGWYNSSNMSNDFLNEIKYYISEPVNSIDYLSSFQEPILSTSANPISERLNYELSELDLNQDDIF</sequence>
<evidence type="ECO:0000313" key="1">
    <source>
        <dbReference type="EMBL" id="CAB5354363.1"/>
    </source>
</evidence>
<proteinExistence type="predicted"/>